<evidence type="ECO:0000313" key="3">
    <source>
        <dbReference type="EMBL" id="TRO81772.1"/>
    </source>
</evidence>
<dbReference type="NCBIfam" id="TIGR03167">
    <property type="entry name" value="tRNA_sel_U_synt"/>
    <property type="match status" value="1"/>
</dbReference>
<evidence type="ECO:0000313" key="4">
    <source>
        <dbReference type="Proteomes" id="UP000317155"/>
    </source>
</evidence>
<sequence>MFEELTVSLDKALALRDQGALLVDTRTPAEFAEGSIPGAVNVPIFSDAERAEVGTLYKCQGRQAARRLGVRLVSPKIPELIEQVEAAWGAAGRVPIVVFCWRGGMRSKALTSFLQLAGLPARQLIGGHKAFRAQVRDFFERGEWGRLLVLRGLTGVGKTRQLLELAAEGYPVLDLEGLAGHRGSAFGGLGLAPQPSQKQFESLLWDALRKIPPEGYALAEGESRHIGRLILPLKVYEALQKETSLWVEASLDYRARVILEDYPARDALRAAFIPPIKALRQRLGGDVVERFLGLLAAGEWEALARELMLRYYDPLYSHTQPERRIVIAIDEPEGPARLRQAIAELLARPPA</sequence>
<protein>
    <submittedName>
        <fullName evidence="3">tRNA 2-selenouridine(34) synthase MnmH</fullName>
    </submittedName>
</protein>
<dbReference type="GO" id="GO:0002098">
    <property type="term" value="P:tRNA wobble uridine modification"/>
    <property type="evidence" value="ECO:0007669"/>
    <property type="project" value="InterPro"/>
</dbReference>
<dbReference type="OrthoDB" id="285281at2"/>
<dbReference type="NCBIfam" id="NF008752">
    <property type="entry name" value="PRK11784.1-4"/>
    <property type="match status" value="1"/>
</dbReference>
<dbReference type="EMBL" id="VJVV01000005">
    <property type="protein sequence ID" value="TRO81772.1"/>
    <property type="molecule type" value="Genomic_DNA"/>
</dbReference>
<dbReference type="InterPro" id="IPR001763">
    <property type="entry name" value="Rhodanese-like_dom"/>
</dbReference>
<comment type="caution">
    <text evidence="3">The sequence shown here is derived from an EMBL/GenBank/DDBJ whole genome shotgun (WGS) entry which is preliminary data.</text>
</comment>
<dbReference type="AlphaFoldDB" id="A0A550JEZ6"/>
<dbReference type="InterPro" id="IPR058840">
    <property type="entry name" value="AAA_SelU"/>
</dbReference>
<dbReference type="NCBIfam" id="NF008750">
    <property type="entry name" value="PRK11784.1-2"/>
    <property type="match status" value="1"/>
</dbReference>
<organism evidence="3 4">
    <name type="scientific">Trichloromonas acetexigens</name>
    <dbReference type="NCBI Taxonomy" id="38815"/>
    <lineage>
        <taxon>Bacteria</taxon>
        <taxon>Pseudomonadati</taxon>
        <taxon>Thermodesulfobacteriota</taxon>
        <taxon>Desulfuromonadia</taxon>
        <taxon>Desulfuromonadales</taxon>
        <taxon>Trichloromonadaceae</taxon>
        <taxon>Trichloromonas</taxon>
    </lineage>
</organism>
<feature type="domain" description="Rhodanese" evidence="2">
    <location>
        <begin position="16"/>
        <end position="140"/>
    </location>
</feature>
<accession>A0A550JEZ6</accession>
<dbReference type="InterPro" id="IPR017582">
    <property type="entry name" value="SelU"/>
</dbReference>
<name>A0A550JEZ6_9BACT</name>
<keyword evidence="1" id="KW-0711">Selenium</keyword>
<proteinExistence type="predicted"/>
<dbReference type="Pfam" id="PF26341">
    <property type="entry name" value="AAA_SelU"/>
    <property type="match status" value="1"/>
</dbReference>
<evidence type="ECO:0000256" key="1">
    <source>
        <dbReference type="ARBA" id="ARBA00023266"/>
    </source>
</evidence>
<keyword evidence="4" id="KW-1185">Reference proteome</keyword>
<dbReference type="PROSITE" id="PS50206">
    <property type="entry name" value="RHODANESE_3"/>
    <property type="match status" value="1"/>
</dbReference>
<dbReference type="RefSeq" id="WP_092057600.1">
    <property type="nucleotide sequence ID" value="NZ_FOJJ01000037.1"/>
</dbReference>
<dbReference type="Pfam" id="PF00581">
    <property type="entry name" value="Rhodanese"/>
    <property type="match status" value="1"/>
</dbReference>
<dbReference type="PANTHER" id="PTHR30401">
    <property type="entry name" value="TRNA 2-SELENOURIDINE SYNTHASE"/>
    <property type="match status" value="1"/>
</dbReference>
<dbReference type="InterPro" id="IPR027417">
    <property type="entry name" value="P-loop_NTPase"/>
</dbReference>
<dbReference type="SMART" id="SM00450">
    <property type="entry name" value="RHOD"/>
    <property type="match status" value="1"/>
</dbReference>
<dbReference type="Gene3D" id="3.40.250.10">
    <property type="entry name" value="Rhodanese-like domain"/>
    <property type="match status" value="1"/>
</dbReference>
<reference evidence="3 4" key="1">
    <citation type="submission" date="2019-07" db="EMBL/GenBank/DDBJ databases">
        <title>Insights of Desulfuromonas acetexigens electromicrobiology.</title>
        <authorList>
            <person name="Katuri K."/>
            <person name="Sapireddy V."/>
            <person name="Shaw D.R."/>
            <person name="Saikaly P."/>
        </authorList>
    </citation>
    <scope>NUCLEOTIDE SEQUENCE [LARGE SCALE GENOMIC DNA]</scope>
    <source>
        <strain evidence="3 4">2873</strain>
    </source>
</reference>
<dbReference type="GO" id="GO:0043828">
    <property type="term" value="F:tRNA 2-selenouridine synthase activity"/>
    <property type="evidence" value="ECO:0007669"/>
    <property type="project" value="InterPro"/>
</dbReference>
<dbReference type="SUPFAM" id="SSF52821">
    <property type="entry name" value="Rhodanese/Cell cycle control phosphatase"/>
    <property type="match status" value="1"/>
</dbReference>
<dbReference type="InterPro" id="IPR036873">
    <property type="entry name" value="Rhodanese-like_dom_sf"/>
</dbReference>
<gene>
    <name evidence="3" type="primary">mnmH</name>
    <name evidence="3" type="ORF">FL622_08175</name>
</gene>
<dbReference type="SUPFAM" id="SSF52540">
    <property type="entry name" value="P-loop containing nucleoside triphosphate hydrolases"/>
    <property type="match status" value="1"/>
</dbReference>
<dbReference type="Proteomes" id="UP000317155">
    <property type="component" value="Unassembled WGS sequence"/>
</dbReference>
<evidence type="ECO:0000259" key="2">
    <source>
        <dbReference type="PROSITE" id="PS50206"/>
    </source>
</evidence>
<dbReference type="PANTHER" id="PTHR30401:SF0">
    <property type="entry name" value="TRNA 2-SELENOURIDINE SYNTHASE"/>
    <property type="match status" value="1"/>
</dbReference>